<sequence length="122" mass="14263">MLQKYFNEYLICNARSPLISEGLLREELLLYNISTEKWKELTQEFGNITGKHLGPEDEIGTLSGGQKVLLMCLLALYSPAKKILFIDLWRSLDERNRQKIEDLLEVYSREKEIRQEEIGDQT</sequence>
<evidence type="ECO:0000313" key="1">
    <source>
        <dbReference type="EMBL" id="TDF73262.1"/>
    </source>
</evidence>
<comment type="caution">
    <text evidence="1">The sequence shown here is derived from an EMBL/GenBank/DDBJ whole genome shotgun (WGS) entry which is preliminary data.</text>
</comment>
<keyword evidence="2" id="KW-1185">Reference proteome</keyword>
<reference evidence="1" key="1">
    <citation type="submission" date="2019-03" db="EMBL/GenBank/DDBJ databases">
        <title>Candidatus Syntrophosphaera thermopropionivorans: a novel player in syntrophic propionate oxidation during anaerobic digestion.</title>
        <authorList>
            <person name="Dyksma S."/>
        </authorList>
    </citation>
    <scope>NUCLEOTIDE SEQUENCE</scope>
    <source>
        <strain evidence="1">W5</strain>
    </source>
</reference>
<protein>
    <submittedName>
        <fullName evidence="1">Uncharacterized protein</fullName>
    </submittedName>
</protein>
<dbReference type="Proteomes" id="UP000294588">
    <property type="component" value="Unassembled WGS sequence"/>
</dbReference>
<accession>A0AC61QJK9</accession>
<dbReference type="EMBL" id="SMOG01000007">
    <property type="protein sequence ID" value="TDF73262.1"/>
    <property type="molecule type" value="Genomic_DNA"/>
</dbReference>
<evidence type="ECO:0000313" key="2">
    <source>
        <dbReference type="Proteomes" id="UP000294588"/>
    </source>
</evidence>
<organism evidence="1 2">
    <name type="scientific">Candidatus Syntrophosphaera thermopropionivorans</name>
    <dbReference type="NCBI Taxonomy" id="2593015"/>
    <lineage>
        <taxon>Bacteria</taxon>
        <taxon>Pseudomonadati</taxon>
        <taxon>Candidatus Cloacimonadota</taxon>
        <taxon>Candidatus Cloacimonadia</taxon>
        <taxon>Candidatus Cloacimonadales</taxon>
        <taxon>Candidatus Cloacimonadaceae</taxon>
        <taxon>Candidatus Syntrophosphaera</taxon>
    </lineage>
</organism>
<name>A0AC61QJK9_9BACT</name>
<proteinExistence type="predicted"/>
<gene>
    <name evidence="1" type="ORF">E0946_03570</name>
</gene>